<gene>
    <name evidence="2" type="primary">mudrBzc</name>
</gene>
<evidence type="ECO:0000313" key="2">
    <source>
        <dbReference type="EMBL" id="AAB48407.1"/>
    </source>
</evidence>
<feature type="region of interest" description="Disordered" evidence="1">
    <location>
        <begin position="139"/>
        <end position="161"/>
    </location>
</feature>
<reference evidence="2" key="1">
    <citation type="submission" date="1996-10" db="EMBL/GenBank/DDBJ databases">
        <authorList>
            <person name="Gutierrez-Nava M."/>
            <person name="Warren C."/>
            <person name="Walbot V."/>
        </authorList>
    </citation>
    <scope>NUCLEOTIDE SEQUENCE</scope>
    <source>
        <strain evidence="2">Zapalote chico</strain>
    </source>
</reference>
<evidence type="ECO:0000256" key="1">
    <source>
        <dbReference type="SAM" id="MobiDB-lite"/>
    </source>
</evidence>
<accession>P93803</accession>
<feature type="compositionally biased region" description="Acidic residues" evidence="1">
    <location>
        <begin position="151"/>
        <end position="161"/>
    </location>
</feature>
<name>P93803_MAIZE</name>
<dbReference type="AlphaFoldDB" id="P93803"/>
<sequence length="207" mass="23443">MDCPPSKVVADAVEAARAAAVAASEARCAVFVAEKEAKAPVQFAAIAVDKVEAVKASSNVDLVDFKYHVNIKNSLRYAIQEMRRHTKLLHSVQKLCSTIPEVQGGKIGKVLGHLEHVCKELDKTSIVCEEDLETKNPTWDLYDNPSVDDEHPLDDDELGDGYSTEDPELWEMVFEDFKWEEIKANVSFEEHYRVINYRFEEINDRNM</sequence>
<protein>
    <submittedName>
        <fullName evidence="2">MURBZC</fullName>
    </submittedName>
</protein>
<reference evidence="2" key="2">
    <citation type="journal article" date="1998" name="Genetics">
        <title>Transcriptionally active MuDR, the regulatory element of the mutator transposable element family of Zea mays, is present in some accessions of the Mexican land race Zapalote chico.</title>
        <authorList>
            <person name="de la Luz Gutierrez-Nava M."/>
            <person name="Warren C.A."/>
            <person name="Leon P."/>
            <person name="Walbot V."/>
        </authorList>
    </citation>
    <scope>NUCLEOTIDE SEQUENCE</scope>
    <source>
        <strain evidence="2">Zapalote chico</strain>
    </source>
</reference>
<dbReference type="Pfam" id="PF05928">
    <property type="entry name" value="Zea_mays_MuDR"/>
    <property type="match status" value="1"/>
</dbReference>
<organism evidence="2">
    <name type="scientific">Zea mays</name>
    <name type="common">Maize</name>
    <dbReference type="NCBI Taxonomy" id="4577"/>
    <lineage>
        <taxon>Eukaryota</taxon>
        <taxon>Viridiplantae</taxon>
        <taxon>Streptophyta</taxon>
        <taxon>Embryophyta</taxon>
        <taxon>Tracheophyta</taxon>
        <taxon>Spermatophyta</taxon>
        <taxon>Magnoliopsida</taxon>
        <taxon>Liliopsida</taxon>
        <taxon>Poales</taxon>
        <taxon>Poaceae</taxon>
        <taxon>PACMAD clade</taxon>
        <taxon>Panicoideae</taxon>
        <taxon>Andropogonodae</taxon>
        <taxon>Andropogoneae</taxon>
        <taxon>Tripsacinae</taxon>
        <taxon>Zea</taxon>
    </lineage>
</organism>
<dbReference type="EMBL" id="U75360">
    <property type="protein sequence ID" value="AAB48407.1"/>
    <property type="molecule type" value="Genomic_DNA"/>
</dbReference>
<proteinExistence type="predicted"/>
<dbReference type="InterPro" id="IPR009227">
    <property type="entry name" value="Zea_mays_MuDR"/>
</dbReference>